<keyword evidence="4" id="KW-1185">Reference proteome</keyword>
<evidence type="ECO:0000313" key="3">
    <source>
        <dbReference type="EMBL" id="RJF96958.1"/>
    </source>
</evidence>
<evidence type="ECO:0000259" key="2">
    <source>
        <dbReference type="SMART" id="SM00858"/>
    </source>
</evidence>
<dbReference type="EMBL" id="QYUN01000003">
    <property type="protein sequence ID" value="RJF96958.1"/>
    <property type="molecule type" value="Genomic_DNA"/>
</dbReference>
<dbReference type="Proteomes" id="UP000285190">
    <property type="component" value="Unassembled WGS sequence"/>
</dbReference>
<keyword evidence="1" id="KW-0732">Signal</keyword>
<feature type="signal peptide" evidence="1">
    <location>
        <begin position="1"/>
        <end position="24"/>
    </location>
</feature>
<evidence type="ECO:0000313" key="4">
    <source>
        <dbReference type="Proteomes" id="UP000285190"/>
    </source>
</evidence>
<accession>A0A418WWD1</accession>
<dbReference type="OrthoDB" id="9788329at2"/>
<sequence length="280" mass="29460">MKNIKAIVLLFLAVVIGLAAAVYAAGWVSQQGGIASNKVVVAAVDIELGSKVTPQMLSTVDWPSGAMPPGAFKDVKELQDRVVKASILRGEAVLEGKLAPAGTQGGLSAVIAEGKRAMTVRVNDVVGVAGFALPGNHVDVMLNTQQDKDGKDGEARQISKTVLENVLVLAVAQEASRDETKPKVVNAVTLELSLEDSEKLDLARNVGTLSLVLRNQIDKKSVKTAGVTKKQLFGEAPVKIADKPKPVAARPAIARSKPVELPPAQCVEVIQHGTRALNCF</sequence>
<organism evidence="3 4">
    <name type="scientific">Noviherbaspirillum cavernae</name>
    <dbReference type="NCBI Taxonomy" id="2320862"/>
    <lineage>
        <taxon>Bacteria</taxon>
        <taxon>Pseudomonadati</taxon>
        <taxon>Pseudomonadota</taxon>
        <taxon>Betaproteobacteria</taxon>
        <taxon>Burkholderiales</taxon>
        <taxon>Oxalobacteraceae</taxon>
        <taxon>Noviherbaspirillum</taxon>
    </lineage>
</organism>
<dbReference type="RefSeq" id="WP_119743095.1">
    <property type="nucleotide sequence ID" value="NZ_QYUN01000003.1"/>
</dbReference>
<dbReference type="Pfam" id="PF16976">
    <property type="entry name" value="RcpC"/>
    <property type="match status" value="1"/>
</dbReference>
<dbReference type="AlphaFoldDB" id="A0A418WWD1"/>
<dbReference type="InterPro" id="IPR013974">
    <property type="entry name" value="SAF"/>
</dbReference>
<dbReference type="InterPro" id="IPR031571">
    <property type="entry name" value="RcpC_dom"/>
</dbReference>
<name>A0A418WWD1_9BURK</name>
<proteinExistence type="predicted"/>
<reference evidence="3 4" key="1">
    <citation type="submission" date="2018-09" db="EMBL/GenBank/DDBJ databases">
        <authorList>
            <person name="Zhu H."/>
        </authorList>
    </citation>
    <scope>NUCLEOTIDE SEQUENCE [LARGE SCALE GENOMIC DNA]</scope>
    <source>
        <strain evidence="3 4">K2R10-39</strain>
    </source>
</reference>
<dbReference type="NCBIfam" id="TIGR03177">
    <property type="entry name" value="pilus_cpaB"/>
    <property type="match status" value="1"/>
</dbReference>
<dbReference type="Pfam" id="PF08666">
    <property type="entry name" value="SAF"/>
    <property type="match status" value="1"/>
</dbReference>
<evidence type="ECO:0000256" key="1">
    <source>
        <dbReference type="SAM" id="SignalP"/>
    </source>
</evidence>
<feature type="domain" description="SAF" evidence="2">
    <location>
        <begin position="37"/>
        <end position="99"/>
    </location>
</feature>
<dbReference type="InterPro" id="IPR017592">
    <property type="entry name" value="Pilus_assmbl_Flp-typ_CpaB"/>
</dbReference>
<protein>
    <submittedName>
        <fullName evidence="3">Flp pilus assembly protein CpaB</fullName>
    </submittedName>
</protein>
<dbReference type="CDD" id="cd11614">
    <property type="entry name" value="SAF_CpaB_FlgA_like"/>
    <property type="match status" value="1"/>
</dbReference>
<comment type="caution">
    <text evidence="3">The sequence shown here is derived from an EMBL/GenBank/DDBJ whole genome shotgun (WGS) entry which is preliminary data.</text>
</comment>
<gene>
    <name evidence="3" type="primary">cpaB</name>
    <name evidence="3" type="ORF">D3870_21595</name>
</gene>
<feature type="chain" id="PRO_5019110201" evidence="1">
    <location>
        <begin position="25"/>
        <end position="280"/>
    </location>
</feature>
<dbReference type="SMART" id="SM00858">
    <property type="entry name" value="SAF"/>
    <property type="match status" value="1"/>
</dbReference>